<name>A0A3B5ZPI9_WHEAT</name>
<dbReference type="Gramene" id="TraesNOR1D03G00438520.1">
    <property type="protein sequence ID" value="TraesNOR1D03G00438520.1"/>
    <property type="gene ID" value="TraesNOR1D03G00438520"/>
</dbReference>
<dbReference type="Gramene" id="TraesRN1D0100186100.1">
    <property type="protein sequence ID" value="TraesRN1D0100186100.1"/>
    <property type="gene ID" value="TraesRN1D0100186100"/>
</dbReference>
<dbReference type="Proteomes" id="UP000019116">
    <property type="component" value="Chromosome 1D"/>
</dbReference>
<reference evidence="1" key="1">
    <citation type="submission" date="2018-08" db="EMBL/GenBank/DDBJ databases">
        <authorList>
            <person name="Rossello M."/>
        </authorList>
    </citation>
    <scope>NUCLEOTIDE SEQUENCE [LARGE SCALE GENOMIC DNA]</scope>
    <source>
        <strain evidence="1">cv. Chinese Spring</strain>
    </source>
</reference>
<dbReference type="Gramene" id="TraesSTA1D03G00430340.1">
    <property type="protein sequence ID" value="TraesSTA1D03G00430340.1"/>
    <property type="gene ID" value="TraesSTA1D03G00430340"/>
</dbReference>
<protein>
    <submittedName>
        <fullName evidence="1">Uncharacterized protein</fullName>
    </submittedName>
</protein>
<dbReference type="Gramene" id="TraesCS1D03G0181500.1">
    <property type="protein sequence ID" value="TraesCS1D03G0181500.1.CDS"/>
    <property type="gene ID" value="TraesCS1D03G0181500"/>
</dbReference>
<evidence type="ECO:0000313" key="2">
    <source>
        <dbReference type="Proteomes" id="UP000019116"/>
    </source>
</evidence>
<dbReference type="Gramene" id="TraesCAD_scaffold_004178_01G000200.1">
    <property type="protein sequence ID" value="TraesCAD_scaffold_004178_01G000200.1"/>
    <property type="gene ID" value="TraesCAD_scaffold_004178_01G000200"/>
</dbReference>
<dbReference type="Gramene" id="TraesMAC1D03G00431240.1">
    <property type="protein sequence ID" value="TraesMAC1D03G00431240.1"/>
    <property type="gene ID" value="TraesMAC1D03G00431240"/>
</dbReference>
<organism evidence="1">
    <name type="scientific">Triticum aestivum</name>
    <name type="common">Wheat</name>
    <dbReference type="NCBI Taxonomy" id="4565"/>
    <lineage>
        <taxon>Eukaryota</taxon>
        <taxon>Viridiplantae</taxon>
        <taxon>Streptophyta</taxon>
        <taxon>Embryophyta</taxon>
        <taxon>Tracheophyta</taxon>
        <taxon>Spermatophyta</taxon>
        <taxon>Magnoliopsida</taxon>
        <taxon>Liliopsida</taxon>
        <taxon>Poales</taxon>
        <taxon>Poaceae</taxon>
        <taxon>BOP clade</taxon>
        <taxon>Pooideae</taxon>
        <taxon>Triticodae</taxon>
        <taxon>Triticeae</taxon>
        <taxon>Triticinae</taxon>
        <taxon>Triticum</taxon>
    </lineage>
</organism>
<dbReference type="AlphaFoldDB" id="A0A3B5ZPI9"/>
<dbReference type="Gramene" id="TraesWEE_scaffold_097095_01G000100.1">
    <property type="protein sequence ID" value="TraesWEE_scaffold_097095_01G000100.1"/>
    <property type="gene ID" value="TraesWEE_scaffold_097095_01G000100"/>
</dbReference>
<reference evidence="1" key="2">
    <citation type="submission" date="2018-10" db="UniProtKB">
        <authorList>
            <consortium name="EnsemblPlants"/>
        </authorList>
    </citation>
    <scope>IDENTIFICATION</scope>
</reference>
<dbReference type="Gramene" id="TraesLDM1D03G00433070.1">
    <property type="protein sequence ID" value="TraesLDM1D03G00433070.1"/>
    <property type="gene ID" value="TraesLDM1D03G00433070"/>
</dbReference>
<dbReference type="Gramene" id="TraesCS1D02G079000.1">
    <property type="protein sequence ID" value="TraesCS1D02G079000.1"/>
    <property type="gene ID" value="TraesCS1D02G079000"/>
</dbReference>
<dbReference type="Gramene" id="TraesSYM1D03G00437760.1">
    <property type="protein sequence ID" value="TraesSYM1D03G00437760.1"/>
    <property type="gene ID" value="TraesSYM1D03G00437760"/>
</dbReference>
<dbReference type="Gramene" id="TraesJAG1D03G00431200.1">
    <property type="protein sequence ID" value="TraesJAG1D03G00431200.1"/>
    <property type="gene ID" value="TraesJAG1D03G00431200"/>
</dbReference>
<dbReference type="Gramene" id="TraesROB_scaffold_012020_01G000100.1">
    <property type="protein sequence ID" value="TraesROB_scaffold_012020_01G000100.1"/>
    <property type="gene ID" value="TraesROB_scaffold_012020_01G000100"/>
</dbReference>
<evidence type="ECO:0000313" key="1">
    <source>
        <dbReference type="EnsemblPlants" id="TraesCS1D02G079000.1"/>
    </source>
</evidence>
<dbReference type="Gramene" id="TraesCLE_scaffold_008244_01G000100.1">
    <property type="protein sequence ID" value="TraesCLE_scaffold_008244_01G000100.1"/>
    <property type="gene ID" value="TraesCLE_scaffold_008244_01G000100"/>
</dbReference>
<dbReference type="Gramene" id="TraesLAC1D03G00434930.1">
    <property type="protein sequence ID" value="TraesLAC1D03G00434930.1"/>
    <property type="gene ID" value="TraesLAC1D03G00434930"/>
</dbReference>
<keyword evidence="2" id="KW-1185">Reference proteome</keyword>
<sequence>MELHVFQEVFSSAPAHVEASGFAGKHIRLAVTLLLPGAQFVQICPEASLKVLPPPLFRGDHMVRCMQEEALSWKRQACVHYQIRQSRNNGDPFDLDINTFFLEKIIK</sequence>
<proteinExistence type="predicted"/>
<accession>A0A3B5ZPI9</accession>
<dbReference type="EnsemblPlants" id="TraesCS1D02G079000.1">
    <property type="protein sequence ID" value="TraesCS1D02G079000.1"/>
    <property type="gene ID" value="TraesCS1D02G079000"/>
</dbReference>
<dbReference type="Gramene" id="TraesARI1D03G00436930.1">
    <property type="protein sequence ID" value="TraesARI1D03G00436930.1"/>
    <property type="gene ID" value="TraesARI1D03G00436930"/>
</dbReference>
<dbReference type="Gramene" id="TraesJUL1D03G00434340.1">
    <property type="protein sequence ID" value="TraesJUL1D03G00434340.1"/>
    <property type="gene ID" value="TraesJUL1D03G00434340"/>
</dbReference>